<proteinExistence type="predicted"/>
<protein>
    <recommendedName>
        <fullName evidence="4">RRM domain-containing protein</fullName>
    </recommendedName>
</protein>
<dbReference type="GO" id="GO:0003729">
    <property type="term" value="F:mRNA binding"/>
    <property type="evidence" value="ECO:0007669"/>
    <property type="project" value="TreeGrafter"/>
</dbReference>
<evidence type="ECO:0000256" key="2">
    <source>
        <dbReference type="ARBA" id="ARBA00022884"/>
    </source>
</evidence>
<dbReference type="InterPro" id="IPR035979">
    <property type="entry name" value="RBD_domain_sf"/>
</dbReference>
<evidence type="ECO:0000256" key="3">
    <source>
        <dbReference type="PROSITE-ProRule" id="PRU00176"/>
    </source>
</evidence>
<dbReference type="PROSITE" id="PS50102">
    <property type="entry name" value="RRM"/>
    <property type="match status" value="1"/>
</dbReference>
<keyword evidence="2 3" id="KW-0694">RNA-binding</keyword>
<name>A0A7J6EZH7_CANSA</name>
<dbReference type="Proteomes" id="UP000525078">
    <property type="component" value="Unassembled WGS sequence"/>
</dbReference>
<dbReference type="Pfam" id="PF00076">
    <property type="entry name" value="RRM_1"/>
    <property type="match status" value="1"/>
</dbReference>
<evidence type="ECO:0000256" key="1">
    <source>
        <dbReference type="ARBA" id="ARBA00022737"/>
    </source>
</evidence>
<organism evidence="5 6">
    <name type="scientific">Cannabis sativa</name>
    <name type="common">Hemp</name>
    <name type="synonym">Marijuana</name>
    <dbReference type="NCBI Taxonomy" id="3483"/>
    <lineage>
        <taxon>Eukaryota</taxon>
        <taxon>Viridiplantae</taxon>
        <taxon>Streptophyta</taxon>
        <taxon>Embryophyta</taxon>
        <taxon>Tracheophyta</taxon>
        <taxon>Spermatophyta</taxon>
        <taxon>Magnoliopsida</taxon>
        <taxon>eudicotyledons</taxon>
        <taxon>Gunneridae</taxon>
        <taxon>Pentapetalae</taxon>
        <taxon>rosids</taxon>
        <taxon>fabids</taxon>
        <taxon>Rosales</taxon>
        <taxon>Cannabaceae</taxon>
        <taxon>Cannabis</taxon>
    </lineage>
</organism>
<dbReference type="SMART" id="SM00360">
    <property type="entry name" value="RRM"/>
    <property type="match status" value="1"/>
</dbReference>
<evidence type="ECO:0000313" key="6">
    <source>
        <dbReference type="Proteomes" id="UP000525078"/>
    </source>
</evidence>
<dbReference type="EMBL" id="JAATIP010000172">
    <property type="protein sequence ID" value="KAF4363851.1"/>
    <property type="molecule type" value="Genomic_DNA"/>
</dbReference>
<dbReference type="GO" id="GO:0006417">
    <property type="term" value="P:regulation of translation"/>
    <property type="evidence" value="ECO:0007669"/>
    <property type="project" value="TreeGrafter"/>
</dbReference>
<dbReference type="InterPro" id="IPR000504">
    <property type="entry name" value="RRM_dom"/>
</dbReference>
<dbReference type="SUPFAM" id="SSF54928">
    <property type="entry name" value="RNA-binding domain, RBD"/>
    <property type="match status" value="1"/>
</dbReference>
<dbReference type="AlphaFoldDB" id="A0A7J6EZH7"/>
<evidence type="ECO:0000313" key="5">
    <source>
        <dbReference type="EMBL" id="KAF4363851.1"/>
    </source>
</evidence>
<gene>
    <name evidence="5" type="ORF">F8388_000516</name>
</gene>
<accession>A0A7J6EZH7</accession>
<evidence type="ECO:0000259" key="4">
    <source>
        <dbReference type="PROSITE" id="PS50102"/>
    </source>
</evidence>
<reference evidence="5 6" key="1">
    <citation type="journal article" date="2020" name="bioRxiv">
        <title>Sequence and annotation of 42 cannabis genomes reveals extensive copy number variation in cannabinoid synthesis and pathogen resistance genes.</title>
        <authorList>
            <person name="Mckernan K.J."/>
            <person name="Helbert Y."/>
            <person name="Kane L.T."/>
            <person name="Ebling H."/>
            <person name="Zhang L."/>
            <person name="Liu B."/>
            <person name="Eaton Z."/>
            <person name="Mclaughlin S."/>
            <person name="Kingan S."/>
            <person name="Baybayan P."/>
            <person name="Concepcion G."/>
            <person name="Jordan M."/>
            <person name="Riva A."/>
            <person name="Barbazuk W."/>
            <person name="Harkins T."/>
        </authorList>
    </citation>
    <scope>NUCLEOTIDE SEQUENCE [LARGE SCALE GENOMIC DNA]</scope>
    <source>
        <strain evidence="6">cv. Jamaican Lion 4</strain>
        <tissue evidence="5">Leaf</tissue>
    </source>
</reference>
<keyword evidence="1" id="KW-0677">Repeat</keyword>
<sequence length="75" mass="8671">MESNIFNEKNIFVGGLPHHQIRAYELKTYFSDFGTVVESEIICAKITDKGRGFGFVTFDFEVKKVLKEKFYNLKG</sequence>
<dbReference type="PANTHER" id="PTHR48032:SF12">
    <property type="entry name" value="RRM DOMAIN-CONTAINING PROTEIN"/>
    <property type="match status" value="1"/>
</dbReference>
<dbReference type="PANTHER" id="PTHR48032">
    <property type="entry name" value="RNA-BINDING PROTEIN MUSASHI HOMOLOG RBP6"/>
    <property type="match status" value="1"/>
</dbReference>
<feature type="domain" description="RRM" evidence="4">
    <location>
        <begin position="9"/>
        <end position="75"/>
    </location>
</feature>
<dbReference type="Gene3D" id="3.30.70.330">
    <property type="match status" value="1"/>
</dbReference>
<dbReference type="InterPro" id="IPR012677">
    <property type="entry name" value="Nucleotide-bd_a/b_plait_sf"/>
</dbReference>
<comment type="caution">
    <text evidence="5">The sequence shown here is derived from an EMBL/GenBank/DDBJ whole genome shotgun (WGS) entry which is preliminary data.</text>
</comment>